<organism evidence="1 2">
    <name type="scientific">Staurois parvus</name>
    <dbReference type="NCBI Taxonomy" id="386267"/>
    <lineage>
        <taxon>Eukaryota</taxon>
        <taxon>Metazoa</taxon>
        <taxon>Chordata</taxon>
        <taxon>Craniata</taxon>
        <taxon>Vertebrata</taxon>
        <taxon>Euteleostomi</taxon>
        <taxon>Amphibia</taxon>
        <taxon>Batrachia</taxon>
        <taxon>Anura</taxon>
        <taxon>Neobatrachia</taxon>
        <taxon>Ranoidea</taxon>
        <taxon>Ranidae</taxon>
        <taxon>Staurois</taxon>
    </lineage>
</organism>
<dbReference type="Proteomes" id="UP001162483">
    <property type="component" value="Unassembled WGS sequence"/>
</dbReference>
<dbReference type="PANTHER" id="PTHR12659">
    <property type="entry name" value="RHO-TYPE GTPASE ACTIVATING PROTEIN"/>
    <property type="match status" value="1"/>
</dbReference>
<reference evidence="1" key="1">
    <citation type="submission" date="2023-05" db="EMBL/GenBank/DDBJ databases">
        <authorList>
            <person name="Stuckert A."/>
        </authorList>
    </citation>
    <scope>NUCLEOTIDE SEQUENCE</scope>
</reference>
<sequence length="108" mass="12638">MKVPDYCHDFCHQPISSPFKVTKDTCTNTLAAYCNTLISLENSMQNLLRDAKDRFRSWVTCAGFENVELAYKKVESNDYPIRLWKVSIELNATPYVALQYILREQHTW</sequence>
<keyword evidence="2" id="KW-1185">Reference proteome</keyword>
<dbReference type="PANTHER" id="PTHR12659:SF4">
    <property type="entry name" value="RHO-GAP DOMAIN-CONTAINING PROTEIN"/>
    <property type="match status" value="1"/>
</dbReference>
<comment type="caution">
    <text evidence="1">The sequence shown here is derived from an EMBL/GenBank/DDBJ whole genome shotgun (WGS) entry which is preliminary data.</text>
</comment>
<accession>A0ABN9D9B2</accession>
<evidence type="ECO:0000313" key="1">
    <source>
        <dbReference type="EMBL" id="CAI9568888.1"/>
    </source>
</evidence>
<name>A0ABN9D9B2_9NEOB</name>
<evidence type="ECO:0000313" key="2">
    <source>
        <dbReference type="Proteomes" id="UP001162483"/>
    </source>
</evidence>
<dbReference type="SUPFAM" id="SSF55961">
    <property type="entry name" value="Bet v1-like"/>
    <property type="match status" value="1"/>
</dbReference>
<dbReference type="InterPro" id="IPR023393">
    <property type="entry name" value="START-like_dom_sf"/>
</dbReference>
<protein>
    <submittedName>
        <fullName evidence="1">Uncharacterized protein</fullName>
    </submittedName>
</protein>
<feature type="non-terminal residue" evidence="1">
    <location>
        <position position="108"/>
    </location>
</feature>
<gene>
    <name evidence="1" type="ORF">SPARVUS_LOCUS6834634</name>
</gene>
<dbReference type="EMBL" id="CATNWA010014198">
    <property type="protein sequence ID" value="CAI9568888.1"/>
    <property type="molecule type" value="Genomic_DNA"/>
</dbReference>
<dbReference type="Gene3D" id="3.30.530.20">
    <property type="match status" value="1"/>
</dbReference>
<proteinExistence type="predicted"/>